<name>A0AAV7J3D4_COTGL</name>
<organism evidence="2 3">
    <name type="scientific">Cotesia glomerata</name>
    <name type="common">Lepidopteran parasitic wasp</name>
    <name type="synonym">Apanteles glomeratus</name>
    <dbReference type="NCBI Taxonomy" id="32391"/>
    <lineage>
        <taxon>Eukaryota</taxon>
        <taxon>Metazoa</taxon>
        <taxon>Ecdysozoa</taxon>
        <taxon>Arthropoda</taxon>
        <taxon>Hexapoda</taxon>
        <taxon>Insecta</taxon>
        <taxon>Pterygota</taxon>
        <taxon>Neoptera</taxon>
        <taxon>Endopterygota</taxon>
        <taxon>Hymenoptera</taxon>
        <taxon>Apocrita</taxon>
        <taxon>Ichneumonoidea</taxon>
        <taxon>Braconidae</taxon>
        <taxon>Microgastrinae</taxon>
        <taxon>Cotesia</taxon>
    </lineage>
</organism>
<accession>A0AAV7J3D4</accession>
<evidence type="ECO:0000256" key="1">
    <source>
        <dbReference type="SAM" id="MobiDB-lite"/>
    </source>
</evidence>
<reference evidence="2 3" key="1">
    <citation type="journal article" date="2021" name="J. Hered.">
        <title>A chromosome-level genome assembly of the parasitoid wasp, Cotesia glomerata (Hymenoptera: Braconidae).</title>
        <authorList>
            <person name="Pinto B.J."/>
            <person name="Weis J.J."/>
            <person name="Gamble T."/>
            <person name="Ode P.J."/>
            <person name="Paul R."/>
            <person name="Zaspel J.M."/>
        </authorList>
    </citation>
    <scope>NUCLEOTIDE SEQUENCE [LARGE SCALE GENOMIC DNA]</scope>
    <source>
        <strain evidence="2">CgM1</strain>
    </source>
</reference>
<protein>
    <submittedName>
        <fullName evidence="2">Uncharacterized protein</fullName>
    </submittedName>
</protein>
<comment type="caution">
    <text evidence="2">The sequence shown here is derived from an EMBL/GenBank/DDBJ whole genome shotgun (WGS) entry which is preliminary data.</text>
</comment>
<feature type="region of interest" description="Disordered" evidence="1">
    <location>
        <begin position="105"/>
        <end position="125"/>
    </location>
</feature>
<proteinExistence type="predicted"/>
<keyword evidence="3" id="KW-1185">Reference proteome</keyword>
<dbReference type="Proteomes" id="UP000826195">
    <property type="component" value="Unassembled WGS sequence"/>
</dbReference>
<sequence length="196" mass="22551">MSRNARIVEKQTKLSVCLTTLSLKLSHLYCQRKKVIKLVVLGSNKPDIGAYKQRTEKFRQNLEIKKKKTASASPVLAITYPKIQKNQTGHAETIMESEVHVREERVSDEMHTRLNTKARSSPRSHLLKETVNVSKPAGRFDLFKDIWTSISSDPIVLTTWINNRVSRIPFRQLPRQNTTPTESKWSFKELKEIPGL</sequence>
<evidence type="ECO:0000313" key="3">
    <source>
        <dbReference type="Proteomes" id="UP000826195"/>
    </source>
</evidence>
<evidence type="ECO:0000313" key="2">
    <source>
        <dbReference type="EMBL" id="KAH0562555.1"/>
    </source>
</evidence>
<dbReference type="AlphaFoldDB" id="A0AAV7J3D4"/>
<gene>
    <name evidence="2" type="ORF">KQX54_000205</name>
</gene>
<dbReference type="EMBL" id="JAHXZJ010000079">
    <property type="protein sequence ID" value="KAH0562555.1"/>
    <property type="molecule type" value="Genomic_DNA"/>
</dbReference>